<dbReference type="PANTHER" id="PTHR33840">
    <property type="match status" value="1"/>
</dbReference>
<evidence type="ECO:0000313" key="2">
    <source>
        <dbReference type="EMBL" id="KAF2013902.1"/>
    </source>
</evidence>
<accession>A0A6A5XL80</accession>
<gene>
    <name evidence="2" type="ORF">BU24DRAFT_494283</name>
</gene>
<reference evidence="2" key="1">
    <citation type="journal article" date="2020" name="Stud. Mycol.">
        <title>101 Dothideomycetes genomes: a test case for predicting lifestyles and emergence of pathogens.</title>
        <authorList>
            <person name="Haridas S."/>
            <person name="Albert R."/>
            <person name="Binder M."/>
            <person name="Bloem J."/>
            <person name="Labutti K."/>
            <person name="Salamov A."/>
            <person name="Andreopoulos B."/>
            <person name="Baker S."/>
            <person name="Barry K."/>
            <person name="Bills G."/>
            <person name="Bluhm B."/>
            <person name="Cannon C."/>
            <person name="Castanera R."/>
            <person name="Culley D."/>
            <person name="Daum C."/>
            <person name="Ezra D."/>
            <person name="Gonzalez J."/>
            <person name="Henrissat B."/>
            <person name="Kuo A."/>
            <person name="Liang C."/>
            <person name="Lipzen A."/>
            <person name="Lutzoni F."/>
            <person name="Magnuson J."/>
            <person name="Mondo S."/>
            <person name="Nolan M."/>
            <person name="Ohm R."/>
            <person name="Pangilinan J."/>
            <person name="Park H.-J."/>
            <person name="Ramirez L."/>
            <person name="Alfaro M."/>
            <person name="Sun H."/>
            <person name="Tritt A."/>
            <person name="Yoshinaga Y."/>
            <person name="Zwiers L.-H."/>
            <person name="Turgeon B."/>
            <person name="Goodwin S."/>
            <person name="Spatafora J."/>
            <person name="Crous P."/>
            <person name="Grigoriev I."/>
        </authorList>
    </citation>
    <scope>NUCLEOTIDE SEQUENCE</scope>
    <source>
        <strain evidence="2">CBS 175.79</strain>
    </source>
</reference>
<evidence type="ECO:0000259" key="1">
    <source>
        <dbReference type="Pfam" id="PF09994"/>
    </source>
</evidence>
<protein>
    <recommendedName>
        <fullName evidence="1">T6SS Phospholipase effector Tle1-like catalytic domain-containing protein</fullName>
    </recommendedName>
</protein>
<evidence type="ECO:0000313" key="3">
    <source>
        <dbReference type="Proteomes" id="UP000799778"/>
    </source>
</evidence>
<dbReference type="EMBL" id="ML978071">
    <property type="protein sequence ID" value="KAF2013902.1"/>
    <property type="molecule type" value="Genomic_DNA"/>
</dbReference>
<proteinExistence type="predicted"/>
<dbReference type="GeneID" id="54291430"/>
<feature type="domain" description="T6SS Phospholipase effector Tle1-like catalytic" evidence="1">
    <location>
        <begin position="8"/>
        <end position="250"/>
    </location>
</feature>
<dbReference type="Pfam" id="PF09994">
    <property type="entry name" value="T6SS_Tle1-like_cat"/>
    <property type="match status" value="1"/>
</dbReference>
<name>A0A6A5XL80_9PLEO</name>
<dbReference type="Proteomes" id="UP000799778">
    <property type="component" value="Unassembled WGS sequence"/>
</dbReference>
<dbReference type="InterPro" id="IPR018712">
    <property type="entry name" value="Tle1-like_cat"/>
</dbReference>
<dbReference type="PANTHER" id="PTHR33840:SF1">
    <property type="entry name" value="TLE1 PHOSPHOLIPASE DOMAIN-CONTAINING PROTEIN"/>
    <property type="match status" value="1"/>
</dbReference>
<dbReference type="OrthoDB" id="3162439at2759"/>
<organism evidence="2 3">
    <name type="scientific">Aaosphaeria arxii CBS 175.79</name>
    <dbReference type="NCBI Taxonomy" id="1450172"/>
    <lineage>
        <taxon>Eukaryota</taxon>
        <taxon>Fungi</taxon>
        <taxon>Dikarya</taxon>
        <taxon>Ascomycota</taxon>
        <taxon>Pezizomycotina</taxon>
        <taxon>Dothideomycetes</taxon>
        <taxon>Pleosporomycetidae</taxon>
        <taxon>Pleosporales</taxon>
        <taxon>Pleosporales incertae sedis</taxon>
        <taxon>Aaosphaeria</taxon>
    </lineage>
</organism>
<dbReference type="AlphaFoldDB" id="A0A6A5XL80"/>
<dbReference type="RefSeq" id="XP_033382241.1">
    <property type="nucleotide sequence ID" value="XM_033534033.1"/>
</dbReference>
<sequence>MAAGSQSLFILCDGTGQDGIQKHKSTHVTRFKECLKKQRRSGQRQNPRYIEGIGTNGWGKGSVDRLTGGSIHESILRAYDDLCTKYRPGDEIHLVGFSRGAMVVRSLACFICEFGILRIPNSSIQLQAYEYWLNRKHTKLNDLAAILDYDLFRDVPIETCAVWDTVSSLRFTSSLQFVEERVPRNLRCGFQALALHECRTEFMPVLWNASTSTRTIIKQTWFMGDHSDIGGGHSDDSGLANFSLLWMLSQFGETTNVEFDEQVVLKLMTPGFYYKDSFSVDSCYTEGALHGDDSHKPLWQKPKARMELFNSEKRVLLWQNRPQRPRNRAQIPARIEANTISAFTEYNVPLATVGESINTATASAKANTTIHFTAALMIQKLSYKPGLLENMELRAVEKPGAGCCRAWIDPELRRPFGIWEDRSTKWEDWMFRQWIKREEKCYGPEESDLGLSLLSLMPPKEQDLFLSTQSPIRSTLSGTFDALYRMRIAPYQKEEAEIKRFTATLYRFRNSNNTRSTRGQVRQTSSCDGLDTALDFFA</sequence>
<keyword evidence="3" id="KW-1185">Reference proteome</keyword>